<dbReference type="GO" id="GO:0016020">
    <property type="term" value="C:membrane"/>
    <property type="evidence" value="ECO:0007669"/>
    <property type="project" value="TreeGrafter"/>
</dbReference>
<feature type="region of interest" description="Disordered" evidence="1">
    <location>
        <begin position="287"/>
        <end position="312"/>
    </location>
</feature>
<sequence length="312" mass="33780">MGWRWWAAGIIVVGIVVVARGAGKQCGLDKEALVELFRQLSDRLGIWAIPVYVLVHTLTLALCLPSAVFFEAAASLLFGFFPAVLCVFAAKVLGASLSFWIGRLIFFTSSSATEWVQKNKHFHLLSKGVKQDGWRFVLLARFSPVPSYVINYALAATKVRFLVDFLLPTIIGGLPMILQNTSLGSLAGAAVASASGSQKSKVASYVFPLIGIASTVLISLRIKKYCKTISVESSAIESISNSENTAGSSQPSKRKNRFLGSSASTCMANHHQGSFMEDQLVREVFFAPSHNPSDSGMPGRTYDADIDALDHR</sequence>
<keyword evidence="2" id="KW-1133">Transmembrane helix</keyword>
<dbReference type="EMBL" id="JAKOGI010000198">
    <property type="protein sequence ID" value="KAJ8440107.1"/>
    <property type="molecule type" value="Genomic_DNA"/>
</dbReference>
<accession>A0A9Q1KBB8</accession>
<keyword evidence="2" id="KW-0472">Membrane</keyword>
<reference evidence="4" key="1">
    <citation type="submission" date="2022-04" db="EMBL/GenBank/DDBJ databases">
        <title>Carnegiea gigantea Genome sequencing and assembly v2.</title>
        <authorList>
            <person name="Copetti D."/>
            <person name="Sanderson M.J."/>
            <person name="Burquez A."/>
            <person name="Wojciechowski M.F."/>
        </authorList>
    </citation>
    <scope>NUCLEOTIDE SEQUENCE</scope>
    <source>
        <strain evidence="4">SGP5-SGP5p</strain>
        <tissue evidence="4">Aerial part</tissue>
    </source>
</reference>
<keyword evidence="2" id="KW-0812">Transmembrane</keyword>
<dbReference type="Pfam" id="PF09335">
    <property type="entry name" value="VTT_dom"/>
    <property type="match status" value="1"/>
</dbReference>
<proteinExistence type="predicted"/>
<dbReference type="PANTHER" id="PTHR47699">
    <property type="entry name" value="SNARE ASSOCIATED GOLGI PROTEIN FAMILY"/>
    <property type="match status" value="1"/>
</dbReference>
<gene>
    <name evidence="4" type="ORF">Cgig2_026458</name>
</gene>
<feature type="transmembrane region" description="Helical" evidence="2">
    <location>
        <begin position="76"/>
        <end position="101"/>
    </location>
</feature>
<feature type="transmembrane region" description="Helical" evidence="2">
    <location>
        <begin position="202"/>
        <end position="220"/>
    </location>
</feature>
<evidence type="ECO:0000313" key="4">
    <source>
        <dbReference type="EMBL" id="KAJ8440107.1"/>
    </source>
</evidence>
<dbReference type="InterPro" id="IPR032816">
    <property type="entry name" value="VTT_dom"/>
</dbReference>
<dbReference type="OrthoDB" id="166803at2759"/>
<name>A0A9Q1KBB8_9CARY</name>
<feature type="transmembrane region" description="Helical" evidence="2">
    <location>
        <begin position="44"/>
        <end position="70"/>
    </location>
</feature>
<dbReference type="Proteomes" id="UP001153076">
    <property type="component" value="Unassembled WGS sequence"/>
</dbReference>
<keyword evidence="5" id="KW-1185">Reference proteome</keyword>
<evidence type="ECO:0000256" key="1">
    <source>
        <dbReference type="SAM" id="MobiDB-lite"/>
    </source>
</evidence>
<organism evidence="4 5">
    <name type="scientific">Carnegiea gigantea</name>
    <dbReference type="NCBI Taxonomy" id="171969"/>
    <lineage>
        <taxon>Eukaryota</taxon>
        <taxon>Viridiplantae</taxon>
        <taxon>Streptophyta</taxon>
        <taxon>Embryophyta</taxon>
        <taxon>Tracheophyta</taxon>
        <taxon>Spermatophyta</taxon>
        <taxon>Magnoliopsida</taxon>
        <taxon>eudicotyledons</taxon>
        <taxon>Gunneridae</taxon>
        <taxon>Pentapetalae</taxon>
        <taxon>Caryophyllales</taxon>
        <taxon>Cactineae</taxon>
        <taxon>Cactaceae</taxon>
        <taxon>Cactoideae</taxon>
        <taxon>Echinocereeae</taxon>
        <taxon>Carnegiea</taxon>
    </lineage>
</organism>
<comment type="caution">
    <text evidence="4">The sequence shown here is derived from an EMBL/GenBank/DDBJ whole genome shotgun (WGS) entry which is preliminary data.</text>
</comment>
<feature type="transmembrane region" description="Helical" evidence="2">
    <location>
        <begin position="6"/>
        <end position="23"/>
    </location>
</feature>
<evidence type="ECO:0000256" key="2">
    <source>
        <dbReference type="SAM" id="Phobius"/>
    </source>
</evidence>
<feature type="domain" description="VTT" evidence="3">
    <location>
        <begin position="64"/>
        <end position="185"/>
    </location>
</feature>
<evidence type="ECO:0000313" key="5">
    <source>
        <dbReference type="Proteomes" id="UP001153076"/>
    </source>
</evidence>
<dbReference type="PANTHER" id="PTHR47699:SF1">
    <property type="entry name" value="SNARE ASSOCIATED GOLGI PROTEIN FAMILY"/>
    <property type="match status" value="1"/>
</dbReference>
<feature type="transmembrane region" description="Helical" evidence="2">
    <location>
        <begin position="161"/>
        <end position="178"/>
    </location>
</feature>
<evidence type="ECO:0000259" key="3">
    <source>
        <dbReference type="Pfam" id="PF09335"/>
    </source>
</evidence>
<dbReference type="AlphaFoldDB" id="A0A9Q1KBB8"/>
<protein>
    <recommendedName>
        <fullName evidence="3">VTT domain-containing protein</fullName>
    </recommendedName>
</protein>